<feature type="transmembrane region" description="Helical" evidence="2">
    <location>
        <begin position="76"/>
        <end position="100"/>
    </location>
</feature>
<keyword evidence="2" id="KW-0472">Membrane</keyword>
<feature type="transmembrane region" description="Helical" evidence="2">
    <location>
        <begin position="143"/>
        <end position="164"/>
    </location>
</feature>
<evidence type="ECO:0008006" key="5">
    <source>
        <dbReference type="Google" id="ProtNLM"/>
    </source>
</evidence>
<feature type="region of interest" description="Disordered" evidence="1">
    <location>
        <begin position="1"/>
        <end position="65"/>
    </location>
</feature>
<comment type="caution">
    <text evidence="3">The sequence shown here is derived from an EMBL/GenBank/DDBJ whole genome shotgun (WGS) entry which is preliminary data.</text>
</comment>
<evidence type="ECO:0000313" key="4">
    <source>
        <dbReference type="Proteomes" id="UP001595886"/>
    </source>
</evidence>
<name>A0ABV9R2M7_9GAMM</name>
<feature type="transmembrane region" description="Helical" evidence="2">
    <location>
        <begin position="252"/>
        <end position="270"/>
    </location>
</feature>
<evidence type="ECO:0000313" key="3">
    <source>
        <dbReference type="EMBL" id="MFC4822049.1"/>
    </source>
</evidence>
<keyword evidence="2" id="KW-0812">Transmembrane</keyword>
<feature type="transmembrane region" description="Helical" evidence="2">
    <location>
        <begin position="176"/>
        <end position="198"/>
    </location>
</feature>
<accession>A0ABV9R2M7</accession>
<feature type="transmembrane region" description="Helical" evidence="2">
    <location>
        <begin position="228"/>
        <end position="245"/>
    </location>
</feature>
<proteinExistence type="predicted"/>
<reference evidence="4" key="1">
    <citation type="journal article" date="2019" name="Int. J. Syst. Evol. Microbiol.">
        <title>The Global Catalogue of Microorganisms (GCM) 10K type strain sequencing project: providing services to taxonomists for standard genome sequencing and annotation.</title>
        <authorList>
            <consortium name="The Broad Institute Genomics Platform"/>
            <consortium name="The Broad Institute Genome Sequencing Center for Infectious Disease"/>
            <person name="Wu L."/>
            <person name="Ma J."/>
        </authorList>
    </citation>
    <scope>NUCLEOTIDE SEQUENCE [LARGE SCALE GENOMIC DNA]</scope>
    <source>
        <strain evidence="4">CCUG 30340</strain>
    </source>
</reference>
<dbReference type="EMBL" id="JBHSHD010000013">
    <property type="protein sequence ID" value="MFC4822049.1"/>
    <property type="molecule type" value="Genomic_DNA"/>
</dbReference>
<protein>
    <recommendedName>
        <fullName evidence="5">Yip1 domain-containing protein</fullName>
    </recommendedName>
</protein>
<keyword evidence="4" id="KW-1185">Reference proteome</keyword>
<feature type="compositionally biased region" description="Low complexity" evidence="1">
    <location>
        <begin position="56"/>
        <end position="65"/>
    </location>
</feature>
<evidence type="ECO:0000256" key="2">
    <source>
        <dbReference type="SAM" id="Phobius"/>
    </source>
</evidence>
<organism evidence="3 4">
    <name type="scientific">Dokdonella ginsengisoli</name>
    <dbReference type="NCBI Taxonomy" id="363846"/>
    <lineage>
        <taxon>Bacteria</taxon>
        <taxon>Pseudomonadati</taxon>
        <taxon>Pseudomonadota</taxon>
        <taxon>Gammaproteobacteria</taxon>
        <taxon>Lysobacterales</taxon>
        <taxon>Rhodanobacteraceae</taxon>
        <taxon>Dokdonella</taxon>
    </lineage>
</organism>
<gene>
    <name evidence="3" type="ORF">ACFO6Q_17120</name>
</gene>
<dbReference type="RefSeq" id="WP_380022331.1">
    <property type="nucleotide sequence ID" value="NZ_JBHSHD010000013.1"/>
</dbReference>
<dbReference type="Proteomes" id="UP001595886">
    <property type="component" value="Unassembled WGS sequence"/>
</dbReference>
<sequence>MSVSAAKAADTHFKRTAAQAADPHFERAAARAADIPFQKDRGASRRHPHSRGHPMAATSTSLTTARSGALRSAPTLSIRTCAAALAVSAIAIVAMQYAIITHSDIEGLLRLKAAQSAMAPEEIDVLVVRQVQQLRYAPLMSLLFWPLCVLAGAGAYAAALRAIGGPRFVFAQTLRAFVIGIAAAYGVYAVAGTVLAVASGETTVPNGADVFFAQASLPLKTMLQTFDLANLGAAVVAGFLVFRTIPARRTAFVVTIVCVLGVYAGAKAALVTMSTPADQPVACELCKLSAEPRGPEAVSRP</sequence>
<evidence type="ECO:0000256" key="1">
    <source>
        <dbReference type="SAM" id="MobiDB-lite"/>
    </source>
</evidence>
<keyword evidence="2" id="KW-1133">Transmembrane helix</keyword>